<dbReference type="PANTHER" id="PTHR47326">
    <property type="entry name" value="TRANSPOSABLE ELEMENT TC3 TRANSPOSASE-LIKE PROTEIN"/>
    <property type="match status" value="1"/>
</dbReference>
<protein>
    <recommendedName>
        <fullName evidence="3">DUF4817 domain-containing protein</fullName>
    </recommendedName>
</protein>
<dbReference type="Proteomes" id="UP000075809">
    <property type="component" value="Unassembled WGS sequence"/>
</dbReference>
<feature type="non-terminal residue" evidence="1">
    <location>
        <position position="1"/>
    </location>
</feature>
<proteinExistence type="predicted"/>
<gene>
    <name evidence="1" type="ORF">ALC60_13923</name>
</gene>
<evidence type="ECO:0000313" key="1">
    <source>
        <dbReference type="EMBL" id="KYQ47066.1"/>
    </source>
</evidence>
<organism evidence="1 2">
    <name type="scientific">Mycetomoellerius zeteki</name>
    <dbReference type="NCBI Taxonomy" id="64791"/>
    <lineage>
        <taxon>Eukaryota</taxon>
        <taxon>Metazoa</taxon>
        <taxon>Ecdysozoa</taxon>
        <taxon>Arthropoda</taxon>
        <taxon>Hexapoda</taxon>
        <taxon>Insecta</taxon>
        <taxon>Pterygota</taxon>
        <taxon>Neoptera</taxon>
        <taxon>Endopterygota</taxon>
        <taxon>Hymenoptera</taxon>
        <taxon>Apocrita</taxon>
        <taxon>Aculeata</taxon>
        <taxon>Formicoidea</taxon>
        <taxon>Formicidae</taxon>
        <taxon>Myrmicinae</taxon>
        <taxon>Mycetomoellerius</taxon>
    </lineage>
</organism>
<dbReference type="EMBL" id="KQ983145">
    <property type="protein sequence ID" value="KYQ47066.1"/>
    <property type="molecule type" value="Genomic_DNA"/>
</dbReference>
<evidence type="ECO:0008006" key="3">
    <source>
        <dbReference type="Google" id="ProtNLM"/>
    </source>
</evidence>
<dbReference type="STRING" id="64791.A0A151WGV1"/>
<reference evidence="1 2" key="1">
    <citation type="submission" date="2015-09" db="EMBL/GenBank/DDBJ databases">
        <title>Trachymyrmex zeteki WGS genome.</title>
        <authorList>
            <person name="Nygaard S."/>
            <person name="Hu H."/>
            <person name="Boomsma J."/>
            <person name="Zhang G."/>
        </authorList>
    </citation>
    <scope>NUCLEOTIDE SEQUENCE [LARGE SCALE GENOMIC DNA]</scope>
    <source>
        <strain evidence="1">Tzet28-1</strain>
        <tissue evidence="1">Whole body</tissue>
    </source>
</reference>
<sequence length="155" mass="18610">EIVNIFLVLGECRGNYHRSAALYHQRFPRRRHHPNDSTIRITERREERRRIRKRNRQLRNRNNIEDVRIIAVLGMVAMNPHVSTRQIESELGIPRNTAARLLRSLKFFFWGLLKDIVFARAPTMKNDMKERISQVRQKVTRNLLLSSIQHYVFRL</sequence>
<dbReference type="PANTHER" id="PTHR47326:SF1">
    <property type="entry name" value="HTH PSQ-TYPE DOMAIN-CONTAINING PROTEIN"/>
    <property type="match status" value="1"/>
</dbReference>
<name>A0A151WGV1_9HYME</name>
<keyword evidence="2" id="KW-1185">Reference proteome</keyword>
<accession>A0A151WGV1</accession>
<dbReference type="AlphaFoldDB" id="A0A151WGV1"/>
<evidence type="ECO:0000313" key="2">
    <source>
        <dbReference type="Proteomes" id="UP000075809"/>
    </source>
</evidence>